<feature type="compositionally biased region" description="Polar residues" evidence="2">
    <location>
        <begin position="1"/>
        <end position="16"/>
    </location>
</feature>
<dbReference type="eggNOG" id="COG2161">
    <property type="taxonomic scope" value="Bacteria"/>
</dbReference>
<sequence length="81" mass="8943">MSIDTFTSRQFNQDPSSVKRAAKKGPVKITERGVVAYMMMSIEEYLEISGKTSTICDLLSAPNTVDIELSVPKFKTTGHSE</sequence>
<dbReference type="OrthoDB" id="72009at2"/>
<dbReference type="InterPro" id="IPR036165">
    <property type="entry name" value="YefM-like_sf"/>
</dbReference>
<dbReference type="KEGG" id="gni:GNIT_0276"/>
<protein>
    <submittedName>
        <fullName evidence="3">Prevent-host-death family protein</fullName>
    </submittedName>
</protein>
<name>G4QF86_GLANF</name>
<keyword evidence="4" id="KW-1185">Reference proteome</keyword>
<dbReference type="EMBL" id="CP003060">
    <property type="protein sequence ID" value="AEP28430.1"/>
    <property type="molecule type" value="Genomic_DNA"/>
</dbReference>
<dbReference type="Proteomes" id="UP000009282">
    <property type="component" value="Chromosome"/>
</dbReference>
<feature type="region of interest" description="Disordered" evidence="2">
    <location>
        <begin position="1"/>
        <end position="24"/>
    </location>
</feature>
<evidence type="ECO:0000313" key="4">
    <source>
        <dbReference type="Proteomes" id="UP000009282"/>
    </source>
</evidence>
<evidence type="ECO:0000256" key="1">
    <source>
        <dbReference type="ARBA" id="ARBA00009981"/>
    </source>
</evidence>
<dbReference type="HOGENOM" id="CLU_166832_2_1_6"/>
<dbReference type="SUPFAM" id="SSF143120">
    <property type="entry name" value="YefM-like"/>
    <property type="match status" value="1"/>
</dbReference>
<dbReference type="STRING" id="1085623.GNIT_0276"/>
<dbReference type="AlphaFoldDB" id="G4QF86"/>
<gene>
    <name evidence="3" type="ordered locus">GNIT_0276</name>
</gene>
<evidence type="ECO:0000313" key="3">
    <source>
        <dbReference type="EMBL" id="AEP28430.1"/>
    </source>
</evidence>
<reference evidence="3 4" key="1">
    <citation type="journal article" date="2011" name="J. Bacteriol.">
        <title>Complete genome sequence of seawater bacterium Glaciecola nitratireducens FR1064T.</title>
        <authorList>
            <person name="Bian F."/>
            <person name="Qin Q.L."/>
            <person name="Xie B.B."/>
            <person name="Shu Y.L."/>
            <person name="Zhang X.Y."/>
            <person name="Yu Y."/>
            <person name="Chen B."/>
            <person name="Chen X.L."/>
            <person name="Zhou B.C."/>
            <person name="Zhang Y.Z."/>
        </authorList>
    </citation>
    <scope>NUCLEOTIDE SEQUENCE [LARGE SCALE GENOMIC DNA]</scope>
    <source>
        <strain evidence="4">JCM 12485 / KCTC 12276 / FR1064</strain>
    </source>
</reference>
<dbReference type="RefSeq" id="WP_014107309.1">
    <property type="nucleotide sequence ID" value="NC_016041.1"/>
</dbReference>
<proteinExistence type="inferred from homology"/>
<accession>G4QF86</accession>
<comment type="similarity">
    <text evidence="1">Belongs to the phD/YefM antitoxin family.</text>
</comment>
<evidence type="ECO:0000256" key="2">
    <source>
        <dbReference type="SAM" id="MobiDB-lite"/>
    </source>
</evidence>
<organism evidence="3 4">
    <name type="scientific">Glaciecola nitratireducens (strain JCM 12485 / KCTC 12276 / FR1064)</name>
    <dbReference type="NCBI Taxonomy" id="1085623"/>
    <lineage>
        <taxon>Bacteria</taxon>
        <taxon>Pseudomonadati</taxon>
        <taxon>Pseudomonadota</taxon>
        <taxon>Gammaproteobacteria</taxon>
        <taxon>Alteromonadales</taxon>
        <taxon>Alteromonadaceae</taxon>
        <taxon>Brumicola</taxon>
    </lineage>
</organism>